<dbReference type="PANTHER" id="PTHR42957">
    <property type="entry name" value="HELICASE MJ1565-RELATED"/>
    <property type="match status" value="1"/>
</dbReference>
<protein>
    <submittedName>
        <fullName evidence="7">ATP-binding protein</fullName>
    </submittedName>
</protein>
<feature type="compositionally biased region" description="Basic and acidic residues" evidence="5">
    <location>
        <begin position="287"/>
        <end position="298"/>
    </location>
</feature>
<keyword evidence="7" id="KW-0067">ATP-binding</keyword>
<organism evidence="7 8">
    <name type="scientific">Thermosphaera chiliense</name>
    <dbReference type="NCBI Taxonomy" id="3402707"/>
    <lineage>
        <taxon>Archaea</taxon>
        <taxon>Thermoproteota</taxon>
        <taxon>Thermoprotei</taxon>
        <taxon>Desulfurococcales</taxon>
        <taxon>Desulfurococcaceae</taxon>
        <taxon>Thermosphaera</taxon>
    </lineage>
</organism>
<evidence type="ECO:0000256" key="5">
    <source>
        <dbReference type="SAM" id="MobiDB-lite"/>
    </source>
</evidence>
<dbReference type="GO" id="GO:0043138">
    <property type="term" value="F:3'-5' DNA helicase activity"/>
    <property type="evidence" value="ECO:0007669"/>
    <property type="project" value="UniProtKB-EC"/>
</dbReference>
<name>A0A7M1UR14_9CREN</name>
<evidence type="ECO:0000256" key="4">
    <source>
        <dbReference type="ARBA" id="ARBA00048988"/>
    </source>
</evidence>
<dbReference type="SUPFAM" id="SSF52540">
    <property type="entry name" value="P-loop containing nucleoside triphosphate hydrolases"/>
    <property type="match status" value="1"/>
</dbReference>
<gene>
    <name evidence="7" type="ORF">IMZ38_01805</name>
</gene>
<dbReference type="GO" id="GO:0043139">
    <property type="term" value="F:5'-3' DNA helicase activity"/>
    <property type="evidence" value="ECO:0007669"/>
    <property type="project" value="UniProtKB-EC"/>
</dbReference>
<feature type="region of interest" description="Disordered" evidence="5">
    <location>
        <begin position="287"/>
        <end position="306"/>
    </location>
</feature>
<sequence>MSRSIKPEESGGRSVSGGRIKLGNIIGETSHSKVSFTASEPPRVGEYVLVSYSSNGSERLALGMVEESLIGNPLLSMEQVKPDYVSKAQLYGGEMAEYIIGRARILSWVDTLVNSGVVETPSYPPRPGAPVYKADADTLRHIFSKDVRGKVRIGVLVNHRDVPVSVDVNAIVSRHLAILAITGAGKSNTVGVLVDRIVNELGGTVVLFDMHNEYGWVAGEEGTYFVEPKIHPARLTLHEFYRLLHLDEKAHKQRRFLRQAYREVENTRYQRPEEFLDKLKEALEQRIDDEKRGKGDEKRRKKSADQSLSEVLEKLEDFLEEYSGKVITPTAPINLEEAIVPGKANIFKLGGVSEEVADVVVHHYLNWLLRERKEHVSSGREKGYPVPVLAVIEEAHILLPSDRGTLTKSIAGKIAREGRKFGVGLCLVSQRPKKLDEDALSQTNNKIILRLVEPGDQRYVQSASETLSDELLELLPSLNVGEAILLGMMTPVPAIVKIDKSARKSGGGDIIVHEEWRRYAESRKKLNEEASKYLMMPED</sequence>
<reference evidence="7 8" key="1">
    <citation type="submission" date="2020-10" db="EMBL/GenBank/DDBJ databases">
        <title>Complete genome sequence of Thermosphaera aggregans strain 3507.</title>
        <authorList>
            <person name="Zayulina K.S."/>
            <person name="Elcheninov A.G."/>
            <person name="Toshchakov S.V."/>
            <person name="Kublanov I.V."/>
            <person name="Kochetkova T.V."/>
        </authorList>
    </citation>
    <scope>NUCLEOTIDE SEQUENCE [LARGE SCALE GENOMIC DNA]</scope>
    <source>
        <strain evidence="7 8">3507</strain>
    </source>
</reference>
<accession>A0A7M1UR14</accession>
<comment type="catalytic activity">
    <reaction evidence="3">
        <text>ATP + H2O = ADP + phosphate + H(+)</text>
        <dbReference type="Rhea" id="RHEA:13065"/>
        <dbReference type="ChEBI" id="CHEBI:15377"/>
        <dbReference type="ChEBI" id="CHEBI:15378"/>
        <dbReference type="ChEBI" id="CHEBI:30616"/>
        <dbReference type="ChEBI" id="CHEBI:43474"/>
        <dbReference type="ChEBI" id="CHEBI:456216"/>
        <dbReference type="EC" id="5.6.2.3"/>
    </reaction>
</comment>
<proteinExistence type="inferred from homology"/>
<dbReference type="OrthoDB" id="107033at2157"/>
<evidence type="ECO:0000256" key="1">
    <source>
        <dbReference type="ARBA" id="ARBA00007816"/>
    </source>
</evidence>
<feature type="domain" description="Helicase HerA central" evidence="6">
    <location>
        <begin position="151"/>
        <end position="366"/>
    </location>
</feature>
<dbReference type="KEGG" id="tcs:IMZ38_01805"/>
<dbReference type="PANTHER" id="PTHR42957:SF1">
    <property type="entry name" value="HELICASE MJ1565-RELATED"/>
    <property type="match status" value="1"/>
</dbReference>
<keyword evidence="7" id="KW-0547">Nucleotide-binding</keyword>
<comment type="catalytic activity">
    <reaction evidence="2">
        <text>Couples ATP hydrolysis with the unwinding of duplex DNA by translocating in the 3'-5' direction.</text>
        <dbReference type="EC" id="5.6.2.4"/>
    </reaction>
</comment>
<dbReference type="InterPro" id="IPR002789">
    <property type="entry name" value="HerA_central"/>
</dbReference>
<dbReference type="InterPro" id="IPR008571">
    <property type="entry name" value="HerA-like"/>
</dbReference>
<comment type="catalytic activity">
    <reaction evidence="4">
        <text>ATP + H2O = ADP + phosphate + H(+)</text>
        <dbReference type="Rhea" id="RHEA:13065"/>
        <dbReference type="ChEBI" id="CHEBI:15377"/>
        <dbReference type="ChEBI" id="CHEBI:15378"/>
        <dbReference type="ChEBI" id="CHEBI:30616"/>
        <dbReference type="ChEBI" id="CHEBI:43474"/>
        <dbReference type="ChEBI" id="CHEBI:456216"/>
        <dbReference type="EC" id="5.6.2.4"/>
    </reaction>
</comment>
<comment type="similarity">
    <text evidence="1">Belongs to the HerA family.</text>
</comment>
<dbReference type="InterPro" id="IPR027417">
    <property type="entry name" value="P-loop_NTPase"/>
</dbReference>
<evidence type="ECO:0000313" key="7">
    <source>
        <dbReference type="EMBL" id="QOR94695.1"/>
    </source>
</evidence>
<evidence type="ECO:0000256" key="2">
    <source>
        <dbReference type="ARBA" id="ARBA00034617"/>
    </source>
</evidence>
<dbReference type="AlphaFoldDB" id="A0A7M1UR14"/>
<evidence type="ECO:0000256" key="3">
    <source>
        <dbReference type="ARBA" id="ARBA00048954"/>
    </source>
</evidence>
<dbReference type="GO" id="GO:0005524">
    <property type="term" value="F:ATP binding"/>
    <property type="evidence" value="ECO:0007669"/>
    <property type="project" value="UniProtKB-KW"/>
</dbReference>
<dbReference type="Gene3D" id="3.40.50.300">
    <property type="entry name" value="P-loop containing nucleotide triphosphate hydrolases"/>
    <property type="match status" value="2"/>
</dbReference>
<evidence type="ECO:0000313" key="8">
    <source>
        <dbReference type="Proteomes" id="UP000593766"/>
    </source>
</evidence>
<dbReference type="EMBL" id="CP063144">
    <property type="protein sequence ID" value="QOR94695.1"/>
    <property type="molecule type" value="Genomic_DNA"/>
</dbReference>
<keyword evidence="8" id="KW-1185">Reference proteome</keyword>
<dbReference type="Proteomes" id="UP000593766">
    <property type="component" value="Chromosome"/>
</dbReference>
<dbReference type="Pfam" id="PF01935">
    <property type="entry name" value="DUF87"/>
    <property type="match status" value="1"/>
</dbReference>
<evidence type="ECO:0000259" key="6">
    <source>
        <dbReference type="Pfam" id="PF01935"/>
    </source>
</evidence>
<dbReference type="GeneID" id="59454113"/>
<dbReference type="RefSeq" id="WP_193436492.1">
    <property type="nucleotide sequence ID" value="NZ_CP063144.1"/>
</dbReference>